<organism evidence="1 2">
    <name type="scientific">Candidatus Roizmanbacteria bacterium CG07_land_8_20_14_0_80_34_15</name>
    <dbReference type="NCBI Taxonomy" id="1974849"/>
    <lineage>
        <taxon>Bacteria</taxon>
        <taxon>Candidatus Roizmaniibacteriota</taxon>
    </lineage>
</organism>
<reference evidence="2" key="1">
    <citation type="submission" date="2017-09" db="EMBL/GenBank/DDBJ databases">
        <title>Depth-based differentiation of microbial function through sediment-hosted aquifers and enrichment of novel symbionts in the deep terrestrial subsurface.</title>
        <authorList>
            <person name="Probst A.J."/>
            <person name="Ladd B."/>
            <person name="Jarett J.K."/>
            <person name="Geller-Mcgrath D.E."/>
            <person name="Sieber C.M.K."/>
            <person name="Emerson J.B."/>
            <person name="Anantharaman K."/>
            <person name="Thomas B.C."/>
            <person name="Malmstrom R."/>
            <person name="Stieglmeier M."/>
            <person name="Klingl A."/>
            <person name="Woyke T."/>
            <person name="Ryan C.M."/>
            <person name="Banfield J.F."/>
        </authorList>
    </citation>
    <scope>NUCLEOTIDE SEQUENCE [LARGE SCALE GENOMIC DNA]</scope>
</reference>
<sequence length="66" mass="7511">MEKYEKTLEIKTINQKCKYCGFSVSTTYIVGSNFLNSRLFALMDASEQITLHEANCLKNPINSRSS</sequence>
<name>A0A2M6YV58_9BACT</name>
<proteinExistence type="predicted"/>
<dbReference type="Proteomes" id="UP000230184">
    <property type="component" value="Unassembled WGS sequence"/>
</dbReference>
<comment type="caution">
    <text evidence="1">The sequence shown here is derived from an EMBL/GenBank/DDBJ whole genome shotgun (WGS) entry which is preliminary data.</text>
</comment>
<evidence type="ECO:0000313" key="2">
    <source>
        <dbReference type="Proteomes" id="UP000230184"/>
    </source>
</evidence>
<gene>
    <name evidence="1" type="ORF">COT02_01190</name>
</gene>
<dbReference type="EMBL" id="PEWY01000032">
    <property type="protein sequence ID" value="PIU37381.1"/>
    <property type="molecule type" value="Genomic_DNA"/>
</dbReference>
<accession>A0A2M6YV58</accession>
<evidence type="ECO:0000313" key="1">
    <source>
        <dbReference type="EMBL" id="PIU37381.1"/>
    </source>
</evidence>
<protein>
    <submittedName>
        <fullName evidence="1">Uncharacterized protein</fullName>
    </submittedName>
</protein>
<dbReference type="AlphaFoldDB" id="A0A2M6YV58"/>